<dbReference type="InterPro" id="IPR036915">
    <property type="entry name" value="Cyclin-like_sf"/>
</dbReference>
<keyword evidence="1" id="KW-0132">Cell division</keyword>
<proteinExistence type="inferred from homology"/>
<feature type="domain" description="Cyclin-like" evidence="6">
    <location>
        <begin position="324"/>
        <end position="413"/>
    </location>
</feature>
<dbReference type="GO" id="GO:0051301">
    <property type="term" value="P:cell division"/>
    <property type="evidence" value="ECO:0007669"/>
    <property type="project" value="UniProtKB-KW"/>
</dbReference>
<dbReference type="InterPro" id="IPR004367">
    <property type="entry name" value="Cyclin_C-dom"/>
</dbReference>
<evidence type="ECO:0000256" key="5">
    <source>
        <dbReference type="SAM" id="MobiDB-lite"/>
    </source>
</evidence>
<dbReference type="SMART" id="SM01332">
    <property type="entry name" value="Cyclin_C"/>
    <property type="match status" value="1"/>
</dbReference>
<evidence type="ECO:0000256" key="4">
    <source>
        <dbReference type="RuleBase" id="RU000383"/>
    </source>
</evidence>
<protein>
    <recommendedName>
        <fullName evidence="9">Cyclin N-terminal domain-containing protein</fullName>
    </recommendedName>
</protein>
<reference evidence="8" key="2">
    <citation type="submission" date="2015-07" db="EMBL/GenBank/DDBJ databases">
        <authorList>
            <person name="Noorani M."/>
        </authorList>
    </citation>
    <scope>NUCLEOTIDE SEQUENCE</scope>
    <source>
        <strain evidence="8">Yugu1</strain>
    </source>
</reference>
<accession>A0A368PN69</accession>
<feature type="domain" description="Cyclin C-terminal" evidence="7">
    <location>
        <begin position="422"/>
        <end position="544"/>
    </location>
</feature>
<evidence type="ECO:0000256" key="3">
    <source>
        <dbReference type="ARBA" id="ARBA00023306"/>
    </source>
</evidence>
<comment type="similarity">
    <text evidence="4">Belongs to the cyclin family.</text>
</comment>
<feature type="domain" description="Cyclin-like" evidence="6">
    <location>
        <begin position="426"/>
        <end position="514"/>
    </location>
</feature>
<dbReference type="STRING" id="4555.A0A368PN69"/>
<dbReference type="InterPro" id="IPR013763">
    <property type="entry name" value="Cyclin-like_dom"/>
</dbReference>
<evidence type="ECO:0000256" key="2">
    <source>
        <dbReference type="ARBA" id="ARBA00023127"/>
    </source>
</evidence>
<keyword evidence="3" id="KW-0131">Cell cycle</keyword>
<feature type="compositionally biased region" description="Low complexity" evidence="5">
    <location>
        <begin position="678"/>
        <end position="694"/>
    </location>
</feature>
<evidence type="ECO:0008006" key="9">
    <source>
        <dbReference type="Google" id="ProtNLM"/>
    </source>
</evidence>
<dbReference type="Pfam" id="PF02984">
    <property type="entry name" value="Cyclin_C"/>
    <property type="match status" value="1"/>
</dbReference>
<dbReference type="SUPFAM" id="SSF47954">
    <property type="entry name" value="Cyclin-like"/>
    <property type="match status" value="2"/>
</dbReference>
<dbReference type="Gene3D" id="1.10.472.10">
    <property type="entry name" value="Cyclin-like"/>
    <property type="match status" value="2"/>
</dbReference>
<dbReference type="Pfam" id="PF00134">
    <property type="entry name" value="Cyclin_N"/>
    <property type="match status" value="1"/>
</dbReference>
<dbReference type="OrthoDB" id="5590282at2759"/>
<dbReference type="PANTHER" id="PTHR10177">
    <property type="entry name" value="CYCLINS"/>
    <property type="match status" value="1"/>
</dbReference>
<feature type="compositionally biased region" description="Pro residues" evidence="5">
    <location>
        <begin position="708"/>
        <end position="719"/>
    </location>
</feature>
<evidence type="ECO:0000259" key="7">
    <source>
        <dbReference type="SMART" id="SM01332"/>
    </source>
</evidence>
<evidence type="ECO:0000313" key="8">
    <source>
        <dbReference type="EMBL" id="RCV07205.1"/>
    </source>
</evidence>
<feature type="region of interest" description="Disordered" evidence="5">
    <location>
        <begin position="1"/>
        <end position="25"/>
    </location>
</feature>
<dbReference type="EMBL" id="CM003528">
    <property type="protein sequence ID" value="RCV07205.1"/>
    <property type="molecule type" value="Genomic_DNA"/>
</dbReference>
<reference evidence="8" key="1">
    <citation type="journal article" date="2012" name="Nat. Biotechnol.">
        <title>Reference genome sequence of the model plant Setaria.</title>
        <authorList>
            <person name="Bennetzen J.L."/>
            <person name="Schmutz J."/>
            <person name="Wang H."/>
            <person name="Percifield R."/>
            <person name="Hawkins J."/>
            <person name="Pontaroli A.C."/>
            <person name="Estep M."/>
            <person name="Feng L."/>
            <person name="Vaughn J.N."/>
            <person name="Grimwood J."/>
            <person name="Jenkins J."/>
            <person name="Barry K."/>
            <person name="Lindquist E."/>
            <person name="Hellsten U."/>
            <person name="Deshpande S."/>
            <person name="Wang X."/>
            <person name="Wu X."/>
            <person name="Mitros T."/>
            <person name="Triplett J."/>
            <person name="Yang X."/>
            <person name="Ye C.Y."/>
            <person name="Mauro-Herrera M."/>
            <person name="Wang L."/>
            <person name="Li P."/>
            <person name="Sharma M."/>
            <person name="Sharma R."/>
            <person name="Ronald P.C."/>
            <person name="Panaud O."/>
            <person name="Kellogg E.A."/>
            <person name="Brutnell T.P."/>
            <person name="Doust A.N."/>
            <person name="Tuskan G.A."/>
            <person name="Rokhsar D."/>
            <person name="Devos K.M."/>
        </authorList>
    </citation>
    <scope>NUCLEOTIDE SEQUENCE [LARGE SCALE GENOMIC DNA]</scope>
    <source>
        <strain evidence="8">Yugu1</strain>
    </source>
</reference>
<dbReference type="SMART" id="SM00385">
    <property type="entry name" value="CYCLIN"/>
    <property type="match status" value="2"/>
</dbReference>
<evidence type="ECO:0000259" key="6">
    <source>
        <dbReference type="SMART" id="SM00385"/>
    </source>
</evidence>
<evidence type="ECO:0000256" key="1">
    <source>
        <dbReference type="ARBA" id="ARBA00022618"/>
    </source>
</evidence>
<name>A0A368PN69_SETIT</name>
<dbReference type="InterPro" id="IPR006671">
    <property type="entry name" value="Cyclin_N"/>
</dbReference>
<organism evidence="8">
    <name type="scientific">Setaria italica</name>
    <name type="common">Foxtail millet</name>
    <name type="synonym">Panicum italicum</name>
    <dbReference type="NCBI Taxonomy" id="4555"/>
    <lineage>
        <taxon>Eukaryota</taxon>
        <taxon>Viridiplantae</taxon>
        <taxon>Streptophyta</taxon>
        <taxon>Embryophyta</taxon>
        <taxon>Tracheophyta</taxon>
        <taxon>Spermatophyta</taxon>
        <taxon>Magnoliopsida</taxon>
        <taxon>Liliopsida</taxon>
        <taxon>Poales</taxon>
        <taxon>Poaceae</taxon>
        <taxon>PACMAD clade</taxon>
        <taxon>Panicoideae</taxon>
        <taxon>Panicodae</taxon>
        <taxon>Paniceae</taxon>
        <taxon>Cenchrinae</taxon>
        <taxon>Setaria</taxon>
    </lineage>
</organism>
<gene>
    <name evidence="8" type="ORF">SETIT_1G226100v2</name>
</gene>
<dbReference type="InterPro" id="IPR039361">
    <property type="entry name" value="Cyclin"/>
</dbReference>
<dbReference type="AlphaFoldDB" id="A0A368PN69"/>
<keyword evidence="2 4" id="KW-0195">Cyclin</keyword>
<sequence length="719" mass="76146">MDAFISRPLSRLAPPPGFEPSTCGRGGAMMHTNPFSLGLDIALPSPAGFGPFSGGGGPVHALRGDPSSFGFDPYSGAAAVHALHGNPFSFGFDSFYGGAALNVPRGDPFSFGLDPYSGGAAEHALHTTNPFSYGFDDIAHPPLTGYDPFSGGATVHSHEHGNPFAVDPWGGLPPPAVFYPFSTGADTHTGPTNLDDYPALPAADSPRTPVYDNPFNADGAAAIAMEVPAPWEWDLYSGHAQPAVDEPVSHRLIPAPAAPVSNDDGACKNSTPARVQLCASYDDDNEEAILRAQENDAKALPSPDYLETTQGGRMSPEARSDLVRWMSGLTQRYDLTPGTLHRAVSYADRFLSARPLADATAHRLNLLGAAAVFAAAKYEDQGAVHKLDAGEIARYGRFAAGREVVAMERALLAALGYRLGGPTAHTFVEHFTRGYGQEEDDELQFRAHDFANVSLLHYGCLELRPSAVAAAALFLAMRTLKPSYRRAVTRGRELEELTGYKPKDLERGVDAIRSLIPKDGGNGFDADVFPMFYADPEFLTRTDSKIGARGSSTKRMANCTAMSSSSSARDIWLSRLGPGGNQNRPDLLAAACISTCRRVAYSSSSTSRRISMSSSSVSDIPSKTHLQFSHSPAVASFLPLVVVGARASAWTPEHAGLQMHATRASAAPTAFRDERQSGARSRAGAGAGASTAARCLHSTRGANANPIGLPPPSEPEINP</sequence>
<feature type="region of interest" description="Disordered" evidence="5">
    <location>
        <begin position="660"/>
        <end position="719"/>
    </location>
</feature>